<evidence type="ECO:0000256" key="2">
    <source>
        <dbReference type="ARBA" id="ARBA00022701"/>
    </source>
</evidence>
<dbReference type="InterPro" id="IPR036525">
    <property type="entry name" value="Tubulin/FtsZ_GTPase_sf"/>
</dbReference>
<organism evidence="7 8">
    <name type="scientific">Chytriomyces confervae</name>
    <dbReference type="NCBI Taxonomy" id="246404"/>
    <lineage>
        <taxon>Eukaryota</taxon>
        <taxon>Fungi</taxon>
        <taxon>Fungi incertae sedis</taxon>
        <taxon>Chytridiomycota</taxon>
        <taxon>Chytridiomycota incertae sedis</taxon>
        <taxon>Chytridiomycetes</taxon>
        <taxon>Chytridiales</taxon>
        <taxon>Chytriomycetaceae</taxon>
        <taxon>Chytriomyces</taxon>
    </lineage>
</organism>
<evidence type="ECO:0000256" key="4">
    <source>
        <dbReference type="ARBA" id="ARBA00023134"/>
    </source>
</evidence>
<evidence type="ECO:0000313" key="7">
    <source>
        <dbReference type="EMBL" id="TPX78428.1"/>
    </source>
</evidence>
<dbReference type="STRING" id="246404.A0A507FT21"/>
<dbReference type="PRINTS" id="PR01161">
    <property type="entry name" value="TUBULIN"/>
</dbReference>
<dbReference type="InterPro" id="IPR003008">
    <property type="entry name" value="Tubulin_FtsZ_GTPase"/>
</dbReference>
<accession>A0A507FT21</accession>
<dbReference type="CDD" id="cd02190">
    <property type="entry name" value="epsilon_tubulin"/>
    <property type="match status" value="1"/>
</dbReference>
<feature type="region of interest" description="Disordered" evidence="5">
    <location>
        <begin position="606"/>
        <end position="853"/>
    </location>
</feature>
<dbReference type="Proteomes" id="UP000320333">
    <property type="component" value="Unassembled WGS sequence"/>
</dbReference>
<reference evidence="7 8" key="1">
    <citation type="journal article" date="2019" name="Sci. Rep.">
        <title>Comparative genomics of chytrid fungi reveal insights into the obligate biotrophic and pathogenic lifestyle of Synchytrium endobioticum.</title>
        <authorList>
            <person name="van de Vossenberg B.T.L.H."/>
            <person name="Warris S."/>
            <person name="Nguyen H.D.T."/>
            <person name="van Gent-Pelzer M.P.E."/>
            <person name="Joly D.L."/>
            <person name="van de Geest H.C."/>
            <person name="Bonants P.J.M."/>
            <person name="Smith D.S."/>
            <person name="Levesque C.A."/>
            <person name="van der Lee T.A.J."/>
        </authorList>
    </citation>
    <scope>NUCLEOTIDE SEQUENCE [LARGE SCALE GENOMIC DNA]</scope>
    <source>
        <strain evidence="7 8">CBS 675.73</strain>
    </source>
</reference>
<dbReference type="SUPFAM" id="SSF52490">
    <property type="entry name" value="Tubulin nucleotide-binding domain-like"/>
    <property type="match status" value="1"/>
</dbReference>
<keyword evidence="8" id="KW-1185">Reference proteome</keyword>
<dbReference type="Gene3D" id="1.10.287.600">
    <property type="entry name" value="Helix hairpin bin"/>
    <property type="match status" value="1"/>
</dbReference>
<feature type="compositionally biased region" description="Basic and acidic residues" evidence="5">
    <location>
        <begin position="755"/>
        <end position="785"/>
    </location>
</feature>
<dbReference type="Pfam" id="PF00091">
    <property type="entry name" value="Tubulin"/>
    <property type="match status" value="1"/>
</dbReference>
<feature type="compositionally biased region" description="Polar residues" evidence="5">
    <location>
        <begin position="626"/>
        <end position="635"/>
    </location>
</feature>
<dbReference type="EMBL" id="QEAP01000004">
    <property type="protein sequence ID" value="TPX78428.1"/>
    <property type="molecule type" value="Genomic_DNA"/>
</dbReference>
<feature type="compositionally biased region" description="Polar residues" evidence="5">
    <location>
        <begin position="824"/>
        <end position="838"/>
    </location>
</feature>
<dbReference type="InterPro" id="IPR004057">
    <property type="entry name" value="Epsilon_tubulin"/>
</dbReference>
<dbReference type="GO" id="GO:0007017">
    <property type="term" value="P:microtubule-based process"/>
    <property type="evidence" value="ECO:0007669"/>
    <property type="project" value="InterPro"/>
</dbReference>
<dbReference type="InterPro" id="IPR018316">
    <property type="entry name" value="Tubulin/FtsZ_2-layer-sand-dom"/>
</dbReference>
<dbReference type="OrthoDB" id="1662883at2759"/>
<evidence type="ECO:0000256" key="1">
    <source>
        <dbReference type="ARBA" id="ARBA00009636"/>
    </source>
</evidence>
<feature type="domain" description="Tubulin/FtsZ GTPase" evidence="6">
    <location>
        <begin position="67"/>
        <end position="310"/>
    </location>
</feature>
<protein>
    <recommendedName>
        <fullName evidence="6">Tubulin/FtsZ GTPase domain-containing protein</fullName>
    </recommendedName>
</protein>
<dbReference type="InterPro" id="IPR023123">
    <property type="entry name" value="Tubulin_C"/>
</dbReference>
<dbReference type="InterPro" id="IPR017975">
    <property type="entry name" value="Tubulin_CS"/>
</dbReference>
<keyword evidence="2" id="KW-0493">Microtubule</keyword>
<feature type="compositionally biased region" description="Basic and acidic residues" evidence="5">
    <location>
        <begin position="719"/>
        <end position="747"/>
    </location>
</feature>
<dbReference type="SMART" id="SM00864">
    <property type="entry name" value="Tubulin"/>
    <property type="match status" value="1"/>
</dbReference>
<evidence type="ECO:0000259" key="6">
    <source>
        <dbReference type="SMART" id="SM00864"/>
    </source>
</evidence>
<comment type="caution">
    <text evidence="7">The sequence shown here is derived from an EMBL/GenBank/DDBJ whole genome shotgun (WGS) entry which is preliminary data.</text>
</comment>
<dbReference type="PROSITE" id="PS00227">
    <property type="entry name" value="TUBULIN"/>
    <property type="match status" value="1"/>
</dbReference>
<sequence length="1144" mass="129619">MPECIVVPGDCASLGSSLGTNLIATTHIAVGQCGNQIAARFWDLALQEQALSHSPSTSNSKLADAALNTFFTTSNKRHRKGLRARALMIDMEEGVINQVMKSPVRTLFEESQIISSNSGSGNNWAVGYSIYGQEFESQISEALRRQAEQCDNLQSFFQITSLGGGTGSGLGSKVGELLADEYPRVYRFATAVCPSANDDVVTSPYNTILSLWKLIQNADCVLPVENQALIDICEKVALGMKKHHGHGMDDGDGFSRASRGNPSVIDSGKKPYGGLCSVSGAVRKKLPFDEMNNIVANLIINTTSSMRFEGTMNVDINDIVTNLVPFPNRKFLISSMTPLFSPADVNIPSRRLDQMFTDAFSKDCQLIKADPKSSTYLACALMVRGDVNVSDIRRNVDRARSWLKFVNWNQDGWKTGLCSPVLTKACEKTHSLLTLANNACIHESLGKMRTRFMKLYKRKANLHHYLNYMEKEDFQCALESVQSLIKESTLDLLKNVYQKNCQLGEPLSNSDIPLKKKTMIQIRHSDTTFKFTTQLTVLQLFQLLRLDPKRDFPLLVPIAETRVTAPFSDPNEVIPPGLYSVSTVAFEQPEKQFDVRDFHASYNLHRSLRGNQGRSRERSSYEPSLETASQDSSADGNRGRRTKRMEPLASRVRRPKLSGFADYDHGKQEERQRWDSDDTGTIASDESAVNGIQKSARYPLERLERRGNTILEGSDEDDNTRNSADERTASEESFEFKNHNEFNDERHGRGKHGERRNDEFRAKDQERGRSPRRQKDAEFDFDHLPKLPTKARNSEKLVKGTKQSRQRERRRTSESSSNGSSESMTFDSNHNARSISLDSRNRHRTLRSQYTKRDEEFESDIQAGISAMTSAVASIPERYYKYNAILSAKLDNALKQMDLIQKALEKCVGDPAKTRILQVQILNLLHAIWHTAWAKFSPKMRSYCTSEISVTDTIAAETALTRLHMWRRIVETEKPSNSEAQFLKKSFQHLQNEPTHLFRRSPFTPAHIYVSGFQRNNTGTSQIAEEELMSQVRLAFMELAVRDKLHRDVDLDTILTQVVESYRVTETNEEGHTTSMWGRVVQRLRKEFWLSKKPDNLNAIAERWYYGGGCQGEETTTENEFNVRGCQEKRVKKGVRWDEDRYYG</sequence>
<dbReference type="GO" id="GO:0005874">
    <property type="term" value="C:microtubule"/>
    <property type="evidence" value="ECO:0007669"/>
    <property type="project" value="UniProtKB-KW"/>
</dbReference>
<feature type="compositionally biased region" description="Basic and acidic residues" evidence="5">
    <location>
        <begin position="662"/>
        <end position="676"/>
    </location>
</feature>
<keyword evidence="4" id="KW-0342">GTP-binding</keyword>
<dbReference type="GO" id="GO:0005525">
    <property type="term" value="F:GTP binding"/>
    <property type="evidence" value="ECO:0007669"/>
    <property type="project" value="UniProtKB-KW"/>
</dbReference>
<gene>
    <name evidence="7" type="ORF">CcCBS67573_g00307</name>
</gene>
<dbReference type="PRINTS" id="PR01519">
    <property type="entry name" value="EPSLNTUBULIN"/>
</dbReference>
<evidence type="ECO:0000313" key="8">
    <source>
        <dbReference type="Proteomes" id="UP000320333"/>
    </source>
</evidence>
<dbReference type="AlphaFoldDB" id="A0A507FT21"/>
<dbReference type="InterPro" id="IPR000217">
    <property type="entry name" value="Tubulin"/>
</dbReference>
<comment type="similarity">
    <text evidence="1">Belongs to the tubulin family.</text>
</comment>
<dbReference type="PANTHER" id="PTHR11588">
    <property type="entry name" value="TUBULIN"/>
    <property type="match status" value="1"/>
</dbReference>
<dbReference type="SUPFAM" id="SSF55307">
    <property type="entry name" value="Tubulin C-terminal domain-like"/>
    <property type="match status" value="1"/>
</dbReference>
<name>A0A507FT21_9FUNG</name>
<feature type="compositionally biased region" description="Low complexity" evidence="5">
    <location>
        <begin position="814"/>
        <end position="823"/>
    </location>
</feature>
<evidence type="ECO:0000256" key="5">
    <source>
        <dbReference type="SAM" id="MobiDB-lite"/>
    </source>
</evidence>
<dbReference type="InterPro" id="IPR008280">
    <property type="entry name" value="Tub_FtsZ_C"/>
</dbReference>
<dbReference type="Pfam" id="PF03953">
    <property type="entry name" value="Tubulin_C"/>
    <property type="match status" value="1"/>
</dbReference>
<proteinExistence type="inferred from homology"/>
<dbReference type="Gene3D" id="3.40.50.1440">
    <property type="entry name" value="Tubulin/FtsZ, GTPase domain"/>
    <property type="match status" value="1"/>
</dbReference>
<keyword evidence="3" id="KW-0547">Nucleotide-binding</keyword>
<evidence type="ECO:0000256" key="3">
    <source>
        <dbReference type="ARBA" id="ARBA00022741"/>
    </source>
</evidence>